<sequence>MGVLIKEQNNLICMCFVELKNKWFAIEYNCCYNKCINTNNHIGKCKKGFVNLINDENIEYLIKEGDYKESGFVYAEIPFKKPQNSFIYSLYYFEVKCKWEKESSCYERYMSIGLKNCTTKNTTRYIAKYSSIYNERNDSFKLSTFSWNDNDTFGCGLVYPPTNKVNEEFPYIFFTQNGKTIGIGITSSKNSDIYYRPYVELRCCSIKANFGNDLETNPFKFEISKNLTVKEVY</sequence>
<reference evidence="1 2" key="1">
    <citation type="submission" date="2020-08" db="EMBL/GenBank/DDBJ databases">
        <authorList>
            <person name="Koutsovoulos G."/>
            <person name="Danchin GJ E."/>
        </authorList>
    </citation>
    <scope>NUCLEOTIDE SEQUENCE [LARGE SCALE GENOMIC DNA]</scope>
</reference>
<gene>
    <name evidence="1" type="ORF">MENT_LOCUS25144</name>
</gene>
<name>A0A6V7VF05_MELEN</name>
<evidence type="ECO:0000313" key="2">
    <source>
        <dbReference type="Proteomes" id="UP000580250"/>
    </source>
</evidence>
<dbReference type="EMBL" id="CAJEWN010000219">
    <property type="protein sequence ID" value="CAD2173529.1"/>
    <property type="molecule type" value="Genomic_DNA"/>
</dbReference>
<dbReference type="OrthoDB" id="258495at2759"/>
<protein>
    <submittedName>
        <fullName evidence="1">Uncharacterized protein</fullName>
    </submittedName>
</protein>
<accession>A0A6V7VF05</accession>
<proteinExistence type="predicted"/>
<evidence type="ECO:0000313" key="1">
    <source>
        <dbReference type="EMBL" id="CAD2173529.1"/>
    </source>
</evidence>
<dbReference type="Proteomes" id="UP000580250">
    <property type="component" value="Unassembled WGS sequence"/>
</dbReference>
<dbReference type="AlphaFoldDB" id="A0A6V7VF05"/>
<organism evidence="1 2">
    <name type="scientific">Meloidogyne enterolobii</name>
    <name type="common">Root-knot nematode worm</name>
    <name type="synonym">Meloidogyne mayaguensis</name>
    <dbReference type="NCBI Taxonomy" id="390850"/>
    <lineage>
        <taxon>Eukaryota</taxon>
        <taxon>Metazoa</taxon>
        <taxon>Ecdysozoa</taxon>
        <taxon>Nematoda</taxon>
        <taxon>Chromadorea</taxon>
        <taxon>Rhabditida</taxon>
        <taxon>Tylenchina</taxon>
        <taxon>Tylenchomorpha</taxon>
        <taxon>Tylenchoidea</taxon>
        <taxon>Meloidogynidae</taxon>
        <taxon>Meloidogyninae</taxon>
        <taxon>Meloidogyne</taxon>
    </lineage>
</organism>
<comment type="caution">
    <text evidence="1">The sequence shown here is derived from an EMBL/GenBank/DDBJ whole genome shotgun (WGS) entry which is preliminary data.</text>
</comment>
<dbReference type="InterPro" id="IPR043136">
    <property type="entry name" value="B30.2/SPRY_sf"/>
</dbReference>
<dbReference type="Gene3D" id="2.60.120.920">
    <property type="match status" value="1"/>
</dbReference>